<comment type="caution">
    <text evidence="2">The sequence shown here is derived from an EMBL/GenBank/DDBJ whole genome shotgun (WGS) entry which is preliminary data.</text>
</comment>
<reference evidence="2" key="1">
    <citation type="submission" date="2021-01" db="EMBL/GenBank/DDBJ databases">
        <title>Whole genome shotgun sequence of Spirilliplanes yamanashiensis NBRC 15828.</title>
        <authorList>
            <person name="Komaki H."/>
            <person name="Tamura T."/>
        </authorList>
    </citation>
    <scope>NUCLEOTIDE SEQUENCE</scope>
    <source>
        <strain evidence="2">NBRC 15828</strain>
    </source>
</reference>
<dbReference type="Pfam" id="PF13228">
    <property type="entry name" value="DUF4037"/>
    <property type="match status" value="1"/>
</dbReference>
<feature type="domain" description="DUF4037" evidence="1">
    <location>
        <begin position="135"/>
        <end position="233"/>
    </location>
</feature>
<dbReference type="RefSeq" id="WP_203939907.1">
    <property type="nucleotide sequence ID" value="NZ_BAAAGJ010000005.1"/>
</dbReference>
<keyword evidence="3" id="KW-1185">Reference proteome</keyword>
<dbReference type="InterPro" id="IPR025117">
    <property type="entry name" value="DUF4037"/>
</dbReference>
<dbReference type="AlphaFoldDB" id="A0A8J3Y9W2"/>
<organism evidence="2 3">
    <name type="scientific">Spirilliplanes yamanashiensis</name>
    <dbReference type="NCBI Taxonomy" id="42233"/>
    <lineage>
        <taxon>Bacteria</taxon>
        <taxon>Bacillati</taxon>
        <taxon>Actinomycetota</taxon>
        <taxon>Actinomycetes</taxon>
        <taxon>Micromonosporales</taxon>
        <taxon>Micromonosporaceae</taxon>
        <taxon>Spirilliplanes</taxon>
    </lineage>
</organism>
<dbReference type="EMBL" id="BOOY01000029">
    <property type="protein sequence ID" value="GIJ04681.1"/>
    <property type="molecule type" value="Genomic_DNA"/>
</dbReference>
<sequence>MTFLPGLELSRRLHDEVVAPVLARRFPGLRYAAARVDSGSELLGFDSPRSADHDWGARLQVFVPRREAAPAVARALEAELPDSVAGHPARFRAFGALGVMDAAGDRHGLTVLPLADFMTARLGRDPRDGWTVTDWLATPTQRLAELTGGAVYADTDGGLTAVRRRLAWYPDDVWRHVLACQWHRVDQEEPFPGRCREVGDELGARVVEARLARDLMRLCLLLARRWPPYSKWLGSAFAALPCIGPVRDALLAGDVGTASVLVAGRSNASGLHAPLDAALRPFHDRPFPVLAADRFAEALRAAVTDPEVRALPLVGAVDQVVDNVDALGHPARTRGLFPNDR</sequence>
<dbReference type="Proteomes" id="UP000652013">
    <property type="component" value="Unassembled WGS sequence"/>
</dbReference>
<protein>
    <recommendedName>
        <fullName evidence="1">DUF4037 domain-containing protein</fullName>
    </recommendedName>
</protein>
<proteinExistence type="predicted"/>
<gene>
    <name evidence="2" type="ORF">Sya03_40330</name>
</gene>
<evidence type="ECO:0000313" key="3">
    <source>
        <dbReference type="Proteomes" id="UP000652013"/>
    </source>
</evidence>
<accession>A0A8J3Y9W2</accession>
<name>A0A8J3Y9W2_9ACTN</name>
<evidence type="ECO:0000259" key="1">
    <source>
        <dbReference type="Pfam" id="PF13228"/>
    </source>
</evidence>
<evidence type="ECO:0000313" key="2">
    <source>
        <dbReference type="EMBL" id="GIJ04681.1"/>
    </source>
</evidence>